<comment type="cofactor">
    <cofactor evidence="1">
        <name>heme</name>
        <dbReference type="ChEBI" id="CHEBI:30413"/>
    </cofactor>
</comment>
<protein>
    <submittedName>
        <fullName evidence="7">Uncharacterized protein</fullName>
    </submittedName>
</protein>
<dbReference type="Proteomes" id="UP000541154">
    <property type="component" value="Unassembled WGS sequence"/>
</dbReference>
<dbReference type="InterPro" id="IPR001128">
    <property type="entry name" value="Cyt_P450"/>
</dbReference>
<evidence type="ECO:0000256" key="4">
    <source>
        <dbReference type="ARBA" id="ARBA00022723"/>
    </source>
</evidence>
<keyword evidence="3" id="KW-0349">Heme</keyword>
<sequence>MAVQILPLSRLDLLCEALKSETSNDPADESYKDSNWKTSSLGIYKISGPPTDASKKWDNLNLPAIYESTRNSIVAAFWTVLEIFQDPILLAKVREEVKNCANDNAKTVVFDIDKLLQSTLLQSIYAEILRLRVHIFIVRAPTKYHLQIRDWFIPTAKALLMSSTPAHMDTNVWNTGPNDEHPLSSF</sequence>
<evidence type="ECO:0000313" key="8">
    <source>
        <dbReference type="Proteomes" id="UP000541154"/>
    </source>
</evidence>
<dbReference type="PANTHER" id="PTHR24304:SF2">
    <property type="entry name" value="24-HYDROXYCHOLESTEROL 7-ALPHA-HYDROXYLASE"/>
    <property type="match status" value="1"/>
</dbReference>
<dbReference type="GO" id="GO:0020037">
    <property type="term" value="F:heme binding"/>
    <property type="evidence" value="ECO:0007669"/>
    <property type="project" value="InterPro"/>
</dbReference>
<keyword evidence="8" id="KW-1185">Reference proteome</keyword>
<evidence type="ECO:0000256" key="2">
    <source>
        <dbReference type="ARBA" id="ARBA00010617"/>
    </source>
</evidence>
<proteinExistence type="inferred from homology"/>
<evidence type="ECO:0000256" key="6">
    <source>
        <dbReference type="ARBA" id="ARBA00023033"/>
    </source>
</evidence>
<evidence type="ECO:0000313" key="7">
    <source>
        <dbReference type="EMBL" id="KAF5859190.1"/>
    </source>
</evidence>
<reference evidence="7 8" key="1">
    <citation type="submission" date="2019-04" db="EMBL/GenBank/DDBJ databases">
        <title>Aspergillus burnettii sp. nov., novel species from soil in southeast Queensland.</title>
        <authorList>
            <person name="Gilchrist C.L.M."/>
            <person name="Pitt J.I."/>
            <person name="Lange L."/>
            <person name="Lacey H.J."/>
            <person name="Vuong D."/>
            <person name="Midgley D.J."/>
            <person name="Greenfield P."/>
            <person name="Bradbury M."/>
            <person name="Lacey E."/>
            <person name="Busk P.K."/>
            <person name="Pilgaard B."/>
            <person name="Chooi Y.H."/>
            <person name="Piggott A.M."/>
        </authorList>
    </citation>
    <scope>NUCLEOTIDE SEQUENCE [LARGE SCALE GENOMIC DNA]</scope>
    <source>
        <strain evidence="7 8">FRR 5400</strain>
    </source>
</reference>
<dbReference type="GO" id="GO:0016705">
    <property type="term" value="F:oxidoreductase activity, acting on paired donors, with incorporation or reduction of molecular oxygen"/>
    <property type="evidence" value="ECO:0007669"/>
    <property type="project" value="InterPro"/>
</dbReference>
<dbReference type="GO" id="GO:0008395">
    <property type="term" value="F:steroid hydroxylase activity"/>
    <property type="evidence" value="ECO:0007669"/>
    <property type="project" value="TreeGrafter"/>
</dbReference>
<gene>
    <name evidence="7" type="ORF">ETB97_003203</name>
</gene>
<dbReference type="Gene3D" id="1.10.630.10">
    <property type="entry name" value="Cytochrome P450"/>
    <property type="match status" value="1"/>
</dbReference>
<dbReference type="AlphaFoldDB" id="A0A8H6A3G5"/>
<dbReference type="EMBL" id="SPNV01000174">
    <property type="protein sequence ID" value="KAF5859190.1"/>
    <property type="molecule type" value="Genomic_DNA"/>
</dbReference>
<evidence type="ECO:0000256" key="3">
    <source>
        <dbReference type="ARBA" id="ARBA00022617"/>
    </source>
</evidence>
<comment type="caution">
    <text evidence="7">The sequence shown here is derived from an EMBL/GenBank/DDBJ whole genome shotgun (WGS) entry which is preliminary data.</text>
</comment>
<keyword evidence="5" id="KW-0408">Iron</keyword>
<keyword evidence="6" id="KW-0503">Monooxygenase</keyword>
<comment type="similarity">
    <text evidence="2">Belongs to the cytochrome P450 family.</text>
</comment>
<dbReference type="InterPro" id="IPR036396">
    <property type="entry name" value="Cyt_P450_sf"/>
</dbReference>
<evidence type="ECO:0000256" key="1">
    <source>
        <dbReference type="ARBA" id="ARBA00001971"/>
    </source>
</evidence>
<keyword evidence="6" id="KW-0560">Oxidoreductase</keyword>
<dbReference type="SUPFAM" id="SSF48264">
    <property type="entry name" value="Cytochrome P450"/>
    <property type="match status" value="1"/>
</dbReference>
<keyword evidence="4" id="KW-0479">Metal-binding</keyword>
<dbReference type="InterPro" id="IPR050529">
    <property type="entry name" value="CYP450_sterol_14alpha_dmase"/>
</dbReference>
<name>A0A8H6A3G5_PETAA</name>
<evidence type="ECO:0000256" key="5">
    <source>
        <dbReference type="ARBA" id="ARBA00023004"/>
    </source>
</evidence>
<dbReference type="PANTHER" id="PTHR24304">
    <property type="entry name" value="CYTOCHROME P450 FAMILY 7"/>
    <property type="match status" value="1"/>
</dbReference>
<organism evidence="7 8">
    <name type="scientific">Petromyces alliaceus</name>
    <name type="common">Aspergillus alliaceus</name>
    <dbReference type="NCBI Taxonomy" id="209559"/>
    <lineage>
        <taxon>Eukaryota</taxon>
        <taxon>Fungi</taxon>
        <taxon>Dikarya</taxon>
        <taxon>Ascomycota</taxon>
        <taxon>Pezizomycotina</taxon>
        <taxon>Eurotiomycetes</taxon>
        <taxon>Eurotiomycetidae</taxon>
        <taxon>Eurotiales</taxon>
        <taxon>Aspergillaceae</taxon>
        <taxon>Aspergillus</taxon>
        <taxon>Aspergillus subgen. Circumdati</taxon>
    </lineage>
</organism>
<accession>A0A8H6A3G5</accession>
<dbReference type="GO" id="GO:0005506">
    <property type="term" value="F:iron ion binding"/>
    <property type="evidence" value="ECO:0007669"/>
    <property type="project" value="InterPro"/>
</dbReference>
<dbReference type="Pfam" id="PF00067">
    <property type="entry name" value="p450"/>
    <property type="match status" value="1"/>
</dbReference>